<gene>
    <name evidence="1" type="ORF">M9H77_32226</name>
</gene>
<comment type="caution">
    <text evidence="1">The sequence shown here is derived from an EMBL/GenBank/DDBJ whole genome shotgun (WGS) entry which is preliminary data.</text>
</comment>
<dbReference type="EMBL" id="CM044707">
    <property type="protein sequence ID" value="KAI5655039.1"/>
    <property type="molecule type" value="Genomic_DNA"/>
</dbReference>
<protein>
    <submittedName>
        <fullName evidence="1">Uncharacterized protein</fullName>
    </submittedName>
</protein>
<proteinExistence type="predicted"/>
<keyword evidence="2" id="KW-1185">Reference proteome</keyword>
<name>A0ACC0A368_CATRO</name>
<reference evidence="2" key="1">
    <citation type="journal article" date="2023" name="Nat. Plants">
        <title>Single-cell RNA sequencing provides a high-resolution roadmap for understanding the multicellular compartmentation of specialized metabolism.</title>
        <authorList>
            <person name="Sun S."/>
            <person name="Shen X."/>
            <person name="Li Y."/>
            <person name="Li Y."/>
            <person name="Wang S."/>
            <person name="Li R."/>
            <person name="Zhang H."/>
            <person name="Shen G."/>
            <person name="Guo B."/>
            <person name="Wei J."/>
            <person name="Xu J."/>
            <person name="St-Pierre B."/>
            <person name="Chen S."/>
            <person name="Sun C."/>
        </authorList>
    </citation>
    <scope>NUCLEOTIDE SEQUENCE [LARGE SCALE GENOMIC DNA]</scope>
</reference>
<evidence type="ECO:0000313" key="1">
    <source>
        <dbReference type="EMBL" id="KAI5655039.1"/>
    </source>
</evidence>
<dbReference type="Proteomes" id="UP001060085">
    <property type="component" value="Linkage Group LG07"/>
</dbReference>
<evidence type="ECO:0000313" key="2">
    <source>
        <dbReference type="Proteomes" id="UP001060085"/>
    </source>
</evidence>
<organism evidence="1 2">
    <name type="scientific">Catharanthus roseus</name>
    <name type="common">Madagascar periwinkle</name>
    <name type="synonym">Vinca rosea</name>
    <dbReference type="NCBI Taxonomy" id="4058"/>
    <lineage>
        <taxon>Eukaryota</taxon>
        <taxon>Viridiplantae</taxon>
        <taxon>Streptophyta</taxon>
        <taxon>Embryophyta</taxon>
        <taxon>Tracheophyta</taxon>
        <taxon>Spermatophyta</taxon>
        <taxon>Magnoliopsida</taxon>
        <taxon>eudicotyledons</taxon>
        <taxon>Gunneridae</taxon>
        <taxon>Pentapetalae</taxon>
        <taxon>asterids</taxon>
        <taxon>lamiids</taxon>
        <taxon>Gentianales</taxon>
        <taxon>Apocynaceae</taxon>
        <taxon>Rauvolfioideae</taxon>
        <taxon>Vinceae</taxon>
        <taxon>Catharanthinae</taxon>
        <taxon>Catharanthus</taxon>
    </lineage>
</organism>
<accession>A0ACC0A368</accession>
<sequence length="89" mass="10481">MKQSSLKQETQQQLVAAFMTYYNLWLHCIPWHVGFMDAGHAETSMGFSYILESDCCLGLVRRQWRLIYHTPRAWHVITSLQQQMNYAQG</sequence>